<dbReference type="EMBL" id="JAPDRQ010000158">
    <property type="protein sequence ID" value="KAJ9653334.1"/>
    <property type="molecule type" value="Genomic_DNA"/>
</dbReference>
<gene>
    <name evidence="1" type="ORF">H2198_007476</name>
</gene>
<name>A0ACC3A003_9EURO</name>
<comment type="caution">
    <text evidence="1">The sequence shown here is derived from an EMBL/GenBank/DDBJ whole genome shotgun (WGS) entry which is preliminary data.</text>
</comment>
<accession>A0ACC3A003</accession>
<keyword evidence="2" id="KW-1185">Reference proteome</keyword>
<organism evidence="1 2">
    <name type="scientific">Neophaeococcomyces mojaviensis</name>
    <dbReference type="NCBI Taxonomy" id="3383035"/>
    <lineage>
        <taxon>Eukaryota</taxon>
        <taxon>Fungi</taxon>
        <taxon>Dikarya</taxon>
        <taxon>Ascomycota</taxon>
        <taxon>Pezizomycotina</taxon>
        <taxon>Eurotiomycetes</taxon>
        <taxon>Chaetothyriomycetidae</taxon>
        <taxon>Chaetothyriales</taxon>
        <taxon>Chaetothyriales incertae sedis</taxon>
        <taxon>Neophaeococcomyces</taxon>
    </lineage>
</organism>
<protein>
    <submittedName>
        <fullName evidence="1">Uncharacterized protein</fullName>
    </submittedName>
</protein>
<evidence type="ECO:0000313" key="1">
    <source>
        <dbReference type="EMBL" id="KAJ9653334.1"/>
    </source>
</evidence>
<dbReference type="Proteomes" id="UP001172386">
    <property type="component" value="Unassembled WGS sequence"/>
</dbReference>
<proteinExistence type="predicted"/>
<sequence>MMKAIGIKGGKGPAEALFFDEIPIPVLKPEDALVKVKAFGLNRMDIMQRNGEYKVPPQAPETLGVEFSGTVIRIASDSTDFKIGDEVFGLAYGGAYAEYIAVSTKMLIHKPEDMSWEKAAGIPETWITANQAMYLIGEFAPGKSILWHAGASSVAIAGTQLSLAEGASKVFSTVGSDEKVKFCVDELGVTAAFNYKKQDWAQEILKATDGKGVDVIIDLVGASHFQGNITAAAKDARIVHLGQVSGTILPEKVDIGPMLWKRIRFEGSTLRSRDVEYQRKLRDLVVEHAMPKFRDGTFKVIIDKVFSWKDITAAHKMMESNITQGKLICLVD</sequence>
<reference evidence="1" key="1">
    <citation type="submission" date="2022-10" db="EMBL/GenBank/DDBJ databases">
        <title>Culturing micro-colonial fungi from biological soil crusts in the Mojave desert and describing Neophaeococcomyces mojavensis, and introducing the new genera and species Taxawa tesnikishii.</title>
        <authorList>
            <person name="Kurbessoian T."/>
            <person name="Stajich J.E."/>
        </authorList>
    </citation>
    <scope>NUCLEOTIDE SEQUENCE</scope>
    <source>
        <strain evidence="1">JES_112</strain>
    </source>
</reference>
<evidence type="ECO:0000313" key="2">
    <source>
        <dbReference type="Proteomes" id="UP001172386"/>
    </source>
</evidence>